<evidence type="ECO:0000256" key="6">
    <source>
        <dbReference type="ARBA" id="ARBA00023098"/>
    </source>
</evidence>
<dbReference type="AlphaFoldDB" id="A0A1P8FAK9"/>
<evidence type="ECO:0000256" key="8">
    <source>
        <dbReference type="ARBA" id="ARBA00023209"/>
    </source>
</evidence>
<keyword evidence="4 10" id="KW-0812">Transmembrane</keyword>
<evidence type="ECO:0000256" key="5">
    <source>
        <dbReference type="ARBA" id="ARBA00022989"/>
    </source>
</evidence>
<dbReference type="Proteomes" id="UP000185934">
    <property type="component" value="Chromosome"/>
</dbReference>
<evidence type="ECO:0000256" key="4">
    <source>
        <dbReference type="ARBA" id="ARBA00022692"/>
    </source>
</evidence>
<dbReference type="NCBIfam" id="NF010993">
    <property type="entry name" value="PRK14417.1"/>
    <property type="match status" value="1"/>
</dbReference>
<comment type="similarity">
    <text evidence="10">Belongs to the PlsY family.</text>
</comment>
<dbReference type="EMBL" id="CP018258">
    <property type="protein sequence ID" value="APV45497.1"/>
    <property type="molecule type" value="Genomic_DNA"/>
</dbReference>
<dbReference type="PANTHER" id="PTHR30309">
    <property type="entry name" value="INNER MEMBRANE PROTEIN YGIH"/>
    <property type="match status" value="1"/>
</dbReference>
<protein>
    <recommendedName>
        <fullName evidence="10">Glycerol-3-phosphate acyltransferase</fullName>
    </recommendedName>
    <alternativeName>
        <fullName evidence="10">Acyl-PO4 G3P acyltransferase</fullName>
    </alternativeName>
    <alternativeName>
        <fullName evidence="10">Acyl-phosphate--glycerol-3-phosphate acyltransferase</fullName>
    </alternativeName>
    <alternativeName>
        <fullName evidence="10">G3P acyltransferase</fullName>
        <shortName evidence="10">GPAT</shortName>
        <ecNumber evidence="10">2.3.1.275</ecNumber>
    </alternativeName>
    <alternativeName>
        <fullName evidence="10">Lysophosphatidic acid synthase</fullName>
        <shortName evidence="10">LPA synthase</shortName>
    </alternativeName>
</protein>
<dbReference type="GO" id="GO:0043772">
    <property type="term" value="F:acyl-phosphate glycerol-3-phosphate acyltransferase activity"/>
    <property type="evidence" value="ECO:0007669"/>
    <property type="project" value="UniProtKB-UniRule"/>
</dbReference>
<comment type="catalytic activity">
    <reaction evidence="10">
        <text>an acyl phosphate + sn-glycerol 3-phosphate = a 1-acyl-sn-glycero-3-phosphate + phosphate</text>
        <dbReference type="Rhea" id="RHEA:34075"/>
        <dbReference type="ChEBI" id="CHEBI:43474"/>
        <dbReference type="ChEBI" id="CHEBI:57597"/>
        <dbReference type="ChEBI" id="CHEBI:57970"/>
        <dbReference type="ChEBI" id="CHEBI:59918"/>
        <dbReference type="EC" id="2.3.1.275"/>
    </reaction>
</comment>
<comment type="subunit">
    <text evidence="10">Probably interacts with PlsX.</text>
</comment>
<evidence type="ECO:0000313" key="11">
    <source>
        <dbReference type="EMBL" id="APV45497.1"/>
    </source>
</evidence>
<evidence type="ECO:0000313" key="12">
    <source>
        <dbReference type="Proteomes" id="UP000185934"/>
    </source>
</evidence>
<evidence type="ECO:0000256" key="10">
    <source>
        <dbReference type="HAMAP-Rule" id="MF_01043"/>
    </source>
</evidence>
<comment type="function">
    <text evidence="10">Catalyzes the transfer of an acyl group from acyl-phosphate (acyl-PO(4)) to glycerol-3-phosphate (G3P) to form lysophosphatidic acid (LPA). This enzyme utilizes acyl-phosphate as fatty acyl donor, but not acyl-CoA or acyl-ACP.</text>
</comment>
<dbReference type="PANTHER" id="PTHR30309:SF0">
    <property type="entry name" value="GLYCEROL-3-PHOSPHATE ACYLTRANSFERASE-RELATED"/>
    <property type="match status" value="1"/>
</dbReference>
<dbReference type="InterPro" id="IPR003811">
    <property type="entry name" value="G3P_acylTferase_PlsY"/>
</dbReference>
<keyword evidence="1 10" id="KW-1003">Cell membrane</keyword>
<keyword evidence="12" id="KW-1185">Reference proteome</keyword>
<keyword evidence="5 10" id="KW-1133">Transmembrane helix</keyword>
<name>A0A1P8FAK9_9CHLR</name>
<dbReference type="GO" id="GO:0008654">
    <property type="term" value="P:phospholipid biosynthetic process"/>
    <property type="evidence" value="ECO:0007669"/>
    <property type="project" value="UniProtKB-UniRule"/>
</dbReference>
<dbReference type="GO" id="GO:0005886">
    <property type="term" value="C:plasma membrane"/>
    <property type="evidence" value="ECO:0007669"/>
    <property type="project" value="UniProtKB-SubCell"/>
</dbReference>
<feature type="transmembrane region" description="Helical" evidence="10">
    <location>
        <begin position="51"/>
        <end position="69"/>
    </location>
</feature>
<keyword evidence="8 10" id="KW-0594">Phospholipid biosynthesis</keyword>
<dbReference type="STRING" id="1839801.Dform_02194"/>
<evidence type="ECO:0000256" key="9">
    <source>
        <dbReference type="ARBA" id="ARBA00023264"/>
    </source>
</evidence>
<comment type="subcellular location">
    <subcellularLocation>
        <location evidence="10">Cell membrane</location>
        <topology evidence="10">Multi-pass membrane protein</topology>
    </subcellularLocation>
</comment>
<sequence>MVFALALAAYLVSSIPVAYLVARWTRGIDLRKFGSGNVGSSNVLAATSKRWVLPVAVFDLSKGILAVLAARWAGLDTGLQFIVGLAGIAGHNWPIYLNFRGGRGILTSLGVILAFSPLLGLIVLLMAFSLAPFRQLSLGVFAALLLLPVLSYYFAGFFGIDNRAAVTAGMVAITALAYARRLLAGPRSDLAADLSTGELLINRLVFDRDIRNRRLWLSRSENSGKAFS</sequence>
<keyword evidence="7 10" id="KW-0472">Membrane</keyword>
<feature type="transmembrane region" description="Helical" evidence="10">
    <location>
        <begin position="105"/>
        <end position="131"/>
    </location>
</feature>
<organism evidence="11 12">
    <name type="scientific">Dehalogenimonas formicexedens</name>
    <dbReference type="NCBI Taxonomy" id="1839801"/>
    <lineage>
        <taxon>Bacteria</taxon>
        <taxon>Bacillati</taxon>
        <taxon>Chloroflexota</taxon>
        <taxon>Dehalococcoidia</taxon>
        <taxon>Dehalococcoidales</taxon>
        <taxon>Dehalococcoidaceae</taxon>
        <taxon>Dehalogenimonas</taxon>
    </lineage>
</organism>
<keyword evidence="11" id="KW-0012">Acyltransferase</keyword>
<keyword evidence="2 10" id="KW-0444">Lipid biosynthesis</keyword>
<dbReference type="HAMAP" id="MF_01043">
    <property type="entry name" value="PlsY"/>
    <property type="match status" value="1"/>
</dbReference>
<dbReference type="EC" id="2.3.1.275" evidence="10"/>
<feature type="transmembrane region" description="Helical" evidence="10">
    <location>
        <begin position="81"/>
        <end position="99"/>
    </location>
</feature>
<keyword evidence="9 10" id="KW-1208">Phospholipid metabolism</keyword>
<comment type="pathway">
    <text evidence="10">Lipid metabolism; phospholipid metabolism.</text>
</comment>
<feature type="transmembrane region" description="Helical" evidence="10">
    <location>
        <begin position="138"/>
        <end position="158"/>
    </location>
</feature>
<dbReference type="SMART" id="SM01207">
    <property type="entry name" value="G3P_acyltransf"/>
    <property type="match status" value="1"/>
</dbReference>
<dbReference type="OrthoDB" id="154729at2"/>
<keyword evidence="6 10" id="KW-0443">Lipid metabolism</keyword>
<accession>A0A1P8FAK9</accession>
<gene>
    <name evidence="10 11" type="primary">plsY</name>
    <name evidence="11" type="ORF">Dform_02194</name>
</gene>
<proteinExistence type="inferred from homology"/>
<evidence type="ECO:0000256" key="1">
    <source>
        <dbReference type="ARBA" id="ARBA00022475"/>
    </source>
</evidence>
<reference evidence="12" key="1">
    <citation type="submission" date="2016-11" db="EMBL/GenBank/DDBJ databases">
        <title>Dehalogenimonas formicexedens sp. nov., a chlorinated alkane respiring bacterium isolated from contaminated groundwater.</title>
        <authorList>
            <person name="Key T.A."/>
            <person name="Bowman K.S."/>
            <person name="Lee I."/>
            <person name="Chun J."/>
            <person name="Albuquerque L."/>
            <person name="da Costa M.S."/>
            <person name="Rainey F.A."/>
            <person name="Moe W.M."/>
        </authorList>
    </citation>
    <scope>NUCLEOTIDE SEQUENCE [LARGE SCALE GENOMIC DNA]</scope>
    <source>
        <strain evidence="12">NSZ-14</strain>
    </source>
</reference>
<dbReference type="KEGG" id="dfo:Dform_02194"/>
<dbReference type="Pfam" id="PF02660">
    <property type="entry name" value="G3P_acyltransf"/>
    <property type="match status" value="1"/>
</dbReference>
<evidence type="ECO:0000256" key="7">
    <source>
        <dbReference type="ARBA" id="ARBA00023136"/>
    </source>
</evidence>
<dbReference type="RefSeq" id="WP_076004984.1">
    <property type="nucleotide sequence ID" value="NZ_CP018258.1"/>
</dbReference>
<evidence type="ECO:0000256" key="2">
    <source>
        <dbReference type="ARBA" id="ARBA00022516"/>
    </source>
</evidence>
<dbReference type="UniPathway" id="UPA00085"/>
<evidence type="ECO:0000256" key="3">
    <source>
        <dbReference type="ARBA" id="ARBA00022679"/>
    </source>
</evidence>
<keyword evidence="3 10" id="KW-0808">Transferase</keyword>